<evidence type="ECO:0000256" key="5">
    <source>
        <dbReference type="SAM" id="Phobius"/>
    </source>
</evidence>
<comment type="subcellular location">
    <subcellularLocation>
        <location evidence="1">Membrane</location>
        <topology evidence="1">Multi-pass membrane protein</topology>
    </subcellularLocation>
</comment>
<proteinExistence type="predicted"/>
<keyword evidence="2 5" id="KW-0812">Transmembrane</keyword>
<organism evidence="6 7">
    <name type="scientific">Volvox africanus</name>
    <dbReference type="NCBI Taxonomy" id="51714"/>
    <lineage>
        <taxon>Eukaryota</taxon>
        <taxon>Viridiplantae</taxon>
        <taxon>Chlorophyta</taxon>
        <taxon>core chlorophytes</taxon>
        <taxon>Chlorophyceae</taxon>
        <taxon>CS clade</taxon>
        <taxon>Chlamydomonadales</taxon>
        <taxon>Volvocaceae</taxon>
        <taxon>Volvox</taxon>
    </lineage>
</organism>
<feature type="transmembrane region" description="Helical" evidence="5">
    <location>
        <begin position="89"/>
        <end position="107"/>
    </location>
</feature>
<keyword evidence="3 5" id="KW-1133">Transmembrane helix</keyword>
<gene>
    <name evidence="6" type="ORF">Vafri_18618</name>
</gene>
<dbReference type="EMBL" id="BNCO01000069">
    <property type="protein sequence ID" value="GIL64741.1"/>
    <property type="molecule type" value="Genomic_DNA"/>
</dbReference>
<feature type="transmembrane region" description="Helical" evidence="5">
    <location>
        <begin position="29"/>
        <end position="51"/>
    </location>
</feature>
<keyword evidence="7" id="KW-1185">Reference proteome</keyword>
<evidence type="ECO:0000256" key="2">
    <source>
        <dbReference type="ARBA" id="ARBA00022692"/>
    </source>
</evidence>
<feature type="transmembrane region" description="Helical" evidence="5">
    <location>
        <begin position="226"/>
        <end position="247"/>
    </location>
</feature>
<evidence type="ECO:0008006" key="8">
    <source>
        <dbReference type="Google" id="ProtNLM"/>
    </source>
</evidence>
<evidence type="ECO:0000256" key="1">
    <source>
        <dbReference type="ARBA" id="ARBA00004141"/>
    </source>
</evidence>
<name>A0A8J4F8U2_9CHLO</name>
<dbReference type="PANTHER" id="PTHR43701">
    <property type="entry name" value="MEMBRANE TRANSPORTER PROTEIN MJ0441-RELATED"/>
    <property type="match status" value="1"/>
</dbReference>
<evidence type="ECO:0000256" key="4">
    <source>
        <dbReference type="ARBA" id="ARBA00023136"/>
    </source>
</evidence>
<feature type="transmembrane region" description="Helical" evidence="5">
    <location>
        <begin position="253"/>
        <end position="270"/>
    </location>
</feature>
<protein>
    <recommendedName>
        <fullName evidence="8">Membrane transporter protein</fullName>
    </recommendedName>
</protein>
<dbReference type="GO" id="GO:0016020">
    <property type="term" value="C:membrane"/>
    <property type="evidence" value="ECO:0007669"/>
    <property type="project" value="UniProtKB-SubCell"/>
</dbReference>
<dbReference type="AlphaFoldDB" id="A0A8J4F8U2"/>
<dbReference type="InterPro" id="IPR002781">
    <property type="entry name" value="TM_pro_TauE-like"/>
</dbReference>
<reference evidence="6" key="1">
    <citation type="journal article" date="2021" name="Proc. Natl. Acad. Sci. U.S.A.">
        <title>Three genomes in the algal genus Volvox reveal the fate of a haploid sex-determining region after a transition to homothallism.</title>
        <authorList>
            <person name="Yamamoto K."/>
            <person name="Hamaji T."/>
            <person name="Kawai-Toyooka H."/>
            <person name="Matsuzaki R."/>
            <person name="Takahashi F."/>
            <person name="Nishimura Y."/>
            <person name="Kawachi M."/>
            <person name="Noguchi H."/>
            <person name="Minakuchi Y."/>
            <person name="Umen J.G."/>
            <person name="Toyoda A."/>
            <person name="Nozaki H."/>
        </authorList>
    </citation>
    <scope>NUCLEOTIDE SEQUENCE</scope>
    <source>
        <strain evidence="6">NIES-3780</strain>
    </source>
</reference>
<evidence type="ECO:0000256" key="3">
    <source>
        <dbReference type="ARBA" id="ARBA00022989"/>
    </source>
</evidence>
<dbReference type="Proteomes" id="UP000747399">
    <property type="component" value="Unassembled WGS sequence"/>
</dbReference>
<dbReference type="PANTHER" id="PTHR43701:SF2">
    <property type="entry name" value="MEMBRANE TRANSPORTER PROTEIN YJNA-RELATED"/>
    <property type="match status" value="1"/>
</dbReference>
<comment type="caution">
    <text evidence="6">The sequence shown here is derived from an EMBL/GenBank/DDBJ whole genome shotgun (WGS) entry which is preliminary data.</text>
</comment>
<keyword evidence="4 5" id="KW-0472">Membrane</keyword>
<evidence type="ECO:0000313" key="6">
    <source>
        <dbReference type="EMBL" id="GIL64741.1"/>
    </source>
</evidence>
<feature type="transmembrane region" description="Helical" evidence="5">
    <location>
        <begin position="196"/>
        <end position="214"/>
    </location>
</feature>
<dbReference type="InterPro" id="IPR051598">
    <property type="entry name" value="TSUP/Inactive_protease-like"/>
</dbReference>
<sequence length="301" mass="30248">MCLLVSSPKQWTPYSLGMRYVIRTIPQRVISGTSLAAVAATGSAAGFVYWSSGAVDLTSAALISAAAIATAPLGARATHAFDCTMLRRLLAYWLLLVAPLVPLKPYIQRNYAGKGLNTLGAGSGGSATTCNGADSVAGAAVEAAPKSKTLWRPLRNSDAVLVATGTLAGFASGLLGIGGGTVVTPLLTVATGLPQLSVLGTSLTAMVAPSLVGLAQHARLGNVDWVMAAALAGGTLAGGAAGGRLALEMPEGVLEWVFCFGMLFLARKTLAGARQAAKAKAAAKATAAAEQAGATATVRKL</sequence>
<accession>A0A8J4F8U2</accession>
<evidence type="ECO:0000313" key="7">
    <source>
        <dbReference type="Proteomes" id="UP000747399"/>
    </source>
</evidence>
<dbReference type="Pfam" id="PF01925">
    <property type="entry name" value="TauE"/>
    <property type="match status" value="2"/>
</dbReference>